<dbReference type="PANTHER" id="PTHR43476">
    <property type="entry name" value="3-(3-HYDROXY-PHENYL)PROPIONATE/3-HYDROXYCINNAMIC ACID HYDROXYLASE"/>
    <property type="match status" value="1"/>
</dbReference>
<proteinExistence type="predicted"/>
<evidence type="ECO:0000256" key="1">
    <source>
        <dbReference type="ARBA" id="ARBA00023002"/>
    </source>
</evidence>
<dbReference type="GO" id="GO:0071949">
    <property type="term" value="F:FAD binding"/>
    <property type="evidence" value="ECO:0007669"/>
    <property type="project" value="InterPro"/>
</dbReference>
<keyword evidence="1" id="KW-0560">Oxidoreductase</keyword>
<gene>
    <name evidence="4" type="ORF">HH303_08265</name>
</gene>
<dbReference type="Gene3D" id="3.30.9.20">
    <property type="match status" value="1"/>
</dbReference>
<dbReference type="GO" id="GO:0004497">
    <property type="term" value="F:monooxygenase activity"/>
    <property type="evidence" value="ECO:0007669"/>
    <property type="project" value="UniProtKB-KW"/>
</dbReference>
<dbReference type="InterPro" id="IPR002938">
    <property type="entry name" value="FAD-bd"/>
</dbReference>
<keyword evidence="5" id="KW-1185">Reference proteome</keyword>
<dbReference type="AlphaFoldDB" id="A0A7Y0DZK9"/>
<comment type="caution">
    <text evidence="4">The sequence shown here is derived from an EMBL/GenBank/DDBJ whole genome shotgun (WGS) entry which is preliminary data.</text>
</comment>
<name>A0A7Y0DZK9_9PROT</name>
<evidence type="ECO:0000313" key="4">
    <source>
        <dbReference type="EMBL" id="NMM44471.1"/>
    </source>
</evidence>
<dbReference type="RefSeq" id="WP_169624754.1">
    <property type="nucleotide sequence ID" value="NZ_JABBNT010000002.1"/>
</dbReference>
<sequence length="373" mass="41681">MRVAIIGGGPAGLYTGYLLRRAFPDAQIDIVEQNPENVTWGFGVVFSDSALDFLREDDPETHDAIVPHMEMWRDLTLDMKGEKVVIDGVGFAAIGRLHLLQLLTERARAVGLDPKFGTVISDLDAYKDYDLIVGADGLNSLVRQSGDFGTSLEYLDNKFAWYGTTKRFDTLTQSFRESRLGRFNAHHYRYSDDMSTFIVETDGATWKAAGFEGMDAATTKQVCEEIFADVLDGEPLVANNSVWRNFPKLWNETWYNGNRVLLGDSLHTAHFSIGSGTRLAMEDAIALVKALTDNSGDVATALPAYQAARKPIVEKIVTAANLSAHWYEDFVANMDLPAWEFADRYIRRAGRIDDERLRKLAPRFMAGLEAYRG</sequence>
<protein>
    <submittedName>
        <fullName evidence="4">Monooxygenase</fullName>
    </submittedName>
</protein>
<dbReference type="PRINTS" id="PR00420">
    <property type="entry name" value="RNGMNOXGNASE"/>
</dbReference>
<dbReference type="InterPro" id="IPR036188">
    <property type="entry name" value="FAD/NAD-bd_sf"/>
</dbReference>
<evidence type="ECO:0000313" key="5">
    <source>
        <dbReference type="Proteomes" id="UP000539372"/>
    </source>
</evidence>
<keyword evidence="4" id="KW-0503">Monooxygenase</keyword>
<evidence type="ECO:0000256" key="2">
    <source>
        <dbReference type="ARBA" id="ARBA00023027"/>
    </source>
</evidence>
<dbReference type="Proteomes" id="UP000539372">
    <property type="component" value="Unassembled WGS sequence"/>
</dbReference>
<feature type="domain" description="FAD-binding" evidence="3">
    <location>
        <begin position="130"/>
        <end position="319"/>
    </location>
</feature>
<organism evidence="4 5">
    <name type="scientific">Pacificispira spongiicola</name>
    <dbReference type="NCBI Taxonomy" id="2729598"/>
    <lineage>
        <taxon>Bacteria</taxon>
        <taxon>Pseudomonadati</taxon>
        <taxon>Pseudomonadota</taxon>
        <taxon>Alphaproteobacteria</taxon>
        <taxon>Rhodospirillales</taxon>
        <taxon>Rhodospirillaceae</taxon>
        <taxon>Pacificispira</taxon>
    </lineage>
</organism>
<keyword evidence="2" id="KW-0520">NAD</keyword>
<dbReference type="EMBL" id="JABBNT010000002">
    <property type="protein sequence ID" value="NMM44471.1"/>
    <property type="molecule type" value="Genomic_DNA"/>
</dbReference>
<dbReference type="Pfam" id="PF01494">
    <property type="entry name" value="FAD_binding_3"/>
    <property type="match status" value="1"/>
</dbReference>
<reference evidence="4 5" key="1">
    <citation type="submission" date="2020-04" db="EMBL/GenBank/DDBJ databases">
        <title>Rhodospirillaceae bacterium KN72 isolated from deep sea.</title>
        <authorList>
            <person name="Zhang D.-C."/>
        </authorList>
    </citation>
    <scope>NUCLEOTIDE SEQUENCE [LARGE SCALE GENOMIC DNA]</scope>
    <source>
        <strain evidence="4 5">KN72</strain>
    </source>
</reference>
<evidence type="ECO:0000259" key="3">
    <source>
        <dbReference type="Pfam" id="PF01494"/>
    </source>
</evidence>
<dbReference type="InterPro" id="IPR050631">
    <property type="entry name" value="PheA/TfdB_FAD_monoxygenase"/>
</dbReference>
<dbReference type="SUPFAM" id="SSF51905">
    <property type="entry name" value="FAD/NAD(P)-binding domain"/>
    <property type="match status" value="1"/>
</dbReference>
<dbReference type="Gene3D" id="3.50.50.60">
    <property type="entry name" value="FAD/NAD(P)-binding domain"/>
    <property type="match status" value="1"/>
</dbReference>
<dbReference type="PANTHER" id="PTHR43476:SF4">
    <property type="entry name" value="BLR0106 PROTEIN"/>
    <property type="match status" value="1"/>
</dbReference>
<accession>A0A7Y0DZK9</accession>